<dbReference type="GO" id="GO:0003676">
    <property type="term" value="F:nucleic acid binding"/>
    <property type="evidence" value="ECO:0007669"/>
    <property type="project" value="InterPro"/>
</dbReference>
<evidence type="ECO:0000313" key="5">
    <source>
        <dbReference type="Proteomes" id="UP000030689"/>
    </source>
</evidence>
<dbReference type="InterPro" id="IPR052929">
    <property type="entry name" value="RNase_H-like_EbsB-rel"/>
</dbReference>
<dbReference type="InterPro" id="IPR036397">
    <property type="entry name" value="RNaseH_sf"/>
</dbReference>
<accession>V4LPY9</accession>
<dbReference type="InterPro" id="IPR002156">
    <property type="entry name" value="RNaseH_domain"/>
</dbReference>
<dbReference type="Gramene" id="ESQ44517">
    <property type="protein sequence ID" value="ESQ44517"/>
    <property type="gene ID" value="EUTSA_v10003490mg"/>
</dbReference>
<dbReference type="InterPro" id="IPR026960">
    <property type="entry name" value="RVT-Znf"/>
</dbReference>
<proteinExistence type="predicted"/>
<dbReference type="OMA" id="QETHTDI"/>
<feature type="non-terminal residue" evidence="4">
    <location>
        <position position="1"/>
    </location>
</feature>
<organism evidence="4 5">
    <name type="scientific">Eutrema salsugineum</name>
    <name type="common">Saltwater cress</name>
    <name type="synonym">Sisymbrium salsugineum</name>
    <dbReference type="NCBI Taxonomy" id="72664"/>
    <lineage>
        <taxon>Eukaryota</taxon>
        <taxon>Viridiplantae</taxon>
        <taxon>Streptophyta</taxon>
        <taxon>Embryophyta</taxon>
        <taxon>Tracheophyta</taxon>
        <taxon>Spermatophyta</taxon>
        <taxon>Magnoliopsida</taxon>
        <taxon>eudicotyledons</taxon>
        <taxon>Gunneridae</taxon>
        <taxon>Pentapetalae</taxon>
        <taxon>rosids</taxon>
        <taxon>malvids</taxon>
        <taxon>Brassicales</taxon>
        <taxon>Brassicaceae</taxon>
        <taxon>Eutremeae</taxon>
        <taxon>Eutrema</taxon>
    </lineage>
</organism>
<dbReference type="AlphaFoldDB" id="V4LPY9"/>
<dbReference type="Pfam" id="PF13456">
    <property type="entry name" value="RVT_3"/>
    <property type="match status" value="1"/>
</dbReference>
<dbReference type="KEGG" id="eus:EUTSA_v10003490mg"/>
<dbReference type="PANTHER" id="PTHR47074:SF11">
    <property type="entry name" value="REVERSE TRANSCRIPTASE-LIKE PROTEIN"/>
    <property type="match status" value="1"/>
</dbReference>
<gene>
    <name evidence="4" type="ORF">EUTSA_v10003490mg</name>
</gene>
<dbReference type="Pfam" id="PF13966">
    <property type="entry name" value="zf-RVT"/>
    <property type="match status" value="1"/>
</dbReference>
<evidence type="ECO:0000259" key="3">
    <source>
        <dbReference type="Pfam" id="PF13966"/>
    </source>
</evidence>
<keyword evidence="5" id="KW-1185">Reference proteome</keyword>
<evidence type="ECO:0000313" key="4">
    <source>
        <dbReference type="EMBL" id="ESQ44517.1"/>
    </source>
</evidence>
<reference evidence="4 5" key="1">
    <citation type="journal article" date="2013" name="Front. Plant Sci.">
        <title>The Reference Genome of the Halophytic Plant Eutrema salsugineum.</title>
        <authorList>
            <person name="Yang R."/>
            <person name="Jarvis D.E."/>
            <person name="Chen H."/>
            <person name="Beilstein M.A."/>
            <person name="Grimwood J."/>
            <person name="Jenkins J."/>
            <person name="Shu S."/>
            <person name="Prochnik S."/>
            <person name="Xin M."/>
            <person name="Ma C."/>
            <person name="Schmutz J."/>
            <person name="Wing R.A."/>
            <person name="Mitchell-Olds T."/>
            <person name="Schumaker K.S."/>
            <person name="Wang X."/>
        </authorList>
    </citation>
    <scope>NUCLEOTIDE SEQUENCE [LARGE SCALE GENOMIC DNA]</scope>
</reference>
<dbReference type="InterPro" id="IPR044730">
    <property type="entry name" value="RNase_H-like_dom_plant"/>
</dbReference>
<protein>
    <recommendedName>
        <fullName evidence="6">RNase H type-1 domain-containing protein</fullName>
    </recommendedName>
</protein>
<sequence>KMANIPLDQAKNIWNLHTAPKVKQFLWRSAVEVLPVGVQLVRRGIEVDHGCKICGNPETITHVLRDCEFARQIWNLAPLRSPPSGNSALVLDFLAQLPSLVSLRHLFLSGFAGTYGQHGIIASLRRGISRNNKSSQKPSLRQKLGRKLNSPSRNRQPLTSRSHAAWHLESKNCGMGIIFMANMEEPERRSSHSRRLVTSAPAVEAWAIWESLIISVDHGFGEIQVLSDSQVLVNLLNSQETHTDIHAIVTDIRLLALSFSVISFSYVPRSLVSEADMLVKEALQTLMYLHD</sequence>
<dbReference type="EMBL" id="KI517447">
    <property type="protein sequence ID" value="ESQ44517.1"/>
    <property type="molecule type" value="Genomic_DNA"/>
</dbReference>
<dbReference type="eggNOG" id="KOG1075">
    <property type="taxonomic scope" value="Eukaryota"/>
</dbReference>
<dbReference type="GO" id="GO:0004523">
    <property type="term" value="F:RNA-DNA hybrid ribonuclease activity"/>
    <property type="evidence" value="ECO:0007669"/>
    <property type="project" value="InterPro"/>
</dbReference>
<evidence type="ECO:0000259" key="2">
    <source>
        <dbReference type="Pfam" id="PF13456"/>
    </source>
</evidence>
<dbReference type="CDD" id="cd06222">
    <property type="entry name" value="RNase_H_like"/>
    <property type="match status" value="1"/>
</dbReference>
<dbReference type="Proteomes" id="UP000030689">
    <property type="component" value="Unassembled WGS sequence"/>
</dbReference>
<feature type="region of interest" description="Disordered" evidence="1">
    <location>
        <begin position="130"/>
        <end position="161"/>
    </location>
</feature>
<dbReference type="SUPFAM" id="SSF53098">
    <property type="entry name" value="Ribonuclease H-like"/>
    <property type="match status" value="1"/>
</dbReference>
<feature type="compositionally biased region" description="Polar residues" evidence="1">
    <location>
        <begin position="149"/>
        <end position="161"/>
    </location>
</feature>
<name>V4LPY9_EUTSA</name>
<dbReference type="InterPro" id="IPR012337">
    <property type="entry name" value="RNaseH-like_sf"/>
</dbReference>
<dbReference type="PANTHER" id="PTHR47074">
    <property type="entry name" value="BNAC02G40300D PROTEIN"/>
    <property type="match status" value="1"/>
</dbReference>
<feature type="domain" description="RNase H type-1" evidence="2">
    <location>
        <begin position="196"/>
        <end position="282"/>
    </location>
</feature>
<feature type="compositionally biased region" description="Polar residues" evidence="1">
    <location>
        <begin position="130"/>
        <end position="139"/>
    </location>
</feature>
<dbReference type="Gene3D" id="3.30.420.10">
    <property type="entry name" value="Ribonuclease H-like superfamily/Ribonuclease H"/>
    <property type="match status" value="1"/>
</dbReference>
<evidence type="ECO:0008006" key="6">
    <source>
        <dbReference type="Google" id="ProtNLM"/>
    </source>
</evidence>
<feature type="domain" description="Reverse transcriptase zinc-binding" evidence="3">
    <location>
        <begin position="7"/>
        <end position="74"/>
    </location>
</feature>
<evidence type="ECO:0000256" key="1">
    <source>
        <dbReference type="SAM" id="MobiDB-lite"/>
    </source>
</evidence>